<reference evidence="4" key="1">
    <citation type="submission" date="2013-03" db="EMBL/GenBank/DDBJ databases">
        <title>The Genome Sequence of Anopheles dirus WRAIR2.</title>
        <authorList>
            <consortium name="The Broad Institute Genomics Platform"/>
            <person name="Neafsey D.E."/>
            <person name="Walton C."/>
            <person name="Walker B."/>
            <person name="Young S.K."/>
            <person name="Zeng Q."/>
            <person name="Gargeya S."/>
            <person name="Fitzgerald M."/>
            <person name="Haas B."/>
            <person name="Abouelleil A."/>
            <person name="Allen A.W."/>
            <person name="Alvarado L."/>
            <person name="Arachchi H.M."/>
            <person name="Berlin A.M."/>
            <person name="Chapman S.B."/>
            <person name="Gainer-Dewar J."/>
            <person name="Goldberg J."/>
            <person name="Griggs A."/>
            <person name="Gujja S."/>
            <person name="Hansen M."/>
            <person name="Howarth C."/>
            <person name="Imamovic A."/>
            <person name="Ireland A."/>
            <person name="Larimer J."/>
            <person name="McCowan C."/>
            <person name="Murphy C."/>
            <person name="Pearson M."/>
            <person name="Poon T.W."/>
            <person name="Priest M."/>
            <person name="Roberts A."/>
            <person name="Saif S."/>
            <person name="Shea T."/>
            <person name="Sisk P."/>
            <person name="Sykes S."/>
            <person name="Wortman J."/>
            <person name="Nusbaum C."/>
            <person name="Birren B."/>
        </authorList>
    </citation>
    <scope>NUCLEOTIDE SEQUENCE [LARGE SCALE GENOMIC DNA]</scope>
    <source>
        <strain evidence="4">WRAIR2</strain>
    </source>
</reference>
<keyword evidence="1" id="KW-0479">Metal-binding</keyword>
<dbReference type="AlphaFoldDB" id="A0A182NY10"/>
<dbReference type="Gene3D" id="3.30.160.60">
    <property type="entry name" value="Classic Zinc Finger"/>
    <property type="match status" value="1"/>
</dbReference>
<evidence type="ECO:0000313" key="4">
    <source>
        <dbReference type="Proteomes" id="UP000075884"/>
    </source>
</evidence>
<feature type="domain" description="C2H2-type" evidence="2">
    <location>
        <begin position="320"/>
        <end position="348"/>
    </location>
</feature>
<dbReference type="InterPro" id="IPR013087">
    <property type="entry name" value="Znf_C2H2_type"/>
</dbReference>
<dbReference type="PROSITE" id="PS50157">
    <property type="entry name" value="ZINC_FINGER_C2H2_2"/>
    <property type="match status" value="1"/>
</dbReference>
<dbReference type="VEuPathDB" id="VectorBase:ADIR014721"/>
<evidence type="ECO:0000313" key="3">
    <source>
        <dbReference type="EnsemblMetazoa" id="ADIR014721-PA"/>
    </source>
</evidence>
<name>A0A182NY10_9DIPT</name>
<accession>A0A182NY10</accession>
<dbReference type="STRING" id="7168.A0A182NY10"/>
<sequence>MTSNCRMPPIPANCFGHGASVPYSAQQLPMQPNQTTTRPPDIQMASAAAVTTGSSVCNEYPQNVHTRPQGSNGSWNLLYSASDEPNTNYYTPPPDPPCDPPAELAPRAIVQSNTSTDPLEQVVVQDGQVFYIRYVDEPTQEITPQPQGNGEQVSCDTELWLGNELSMLMENIMCPESAIPVDEPEQCSSRDWINYDELPLLNQHVHCRTSGIDSLQHLSSERFRSIETPATPDSSEPIATLLPDFSHYCVECEKFFPSLHGLQEHMEVNHRLIDESQARAMTMIPRAVYNETVGLRCTNPHNWPSTTTAAIIRQSPRRPFFCDACNISFDFVHSFYMHNYSVHGGTDSGW</sequence>
<keyword evidence="1" id="KW-0863">Zinc-finger</keyword>
<proteinExistence type="predicted"/>
<protein>
    <recommendedName>
        <fullName evidence="2">C2H2-type domain-containing protein</fullName>
    </recommendedName>
</protein>
<evidence type="ECO:0000259" key="2">
    <source>
        <dbReference type="PROSITE" id="PS50157"/>
    </source>
</evidence>
<dbReference type="GO" id="GO:0008270">
    <property type="term" value="F:zinc ion binding"/>
    <property type="evidence" value="ECO:0007669"/>
    <property type="project" value="UniProtKB-KW"/>
</dbReference>
<dbReference type="SUPFAM" id="SSF57667">
    <property type="entry name" value="beta-beta-alpha zinc fingers"/>
    <property type="match status" value="1"/>
</dbReference>
<organism evidence="3 4">
    <name type="scientific">Anopheles dirus</name>
    <dbReference type="NCBI Taxonomy" id="7168"/>
    <lineage>
        <taxon>Eukaryota</taxon>
        <taxon>Metazoa</taxon>
        <taxon>Ecdysozoa</taxon>
        <taxon>Arthropoda</taxon>
        <taxon>Hexapoda</taxon>
        <taxon>Insecta</taxon>
        <taxon>Pterygota</taxon>
        <taxon>Neoptera</taxon>
        <taxon>Endopterygota</taxon>
        <taxon>Diptera</taxon>
        <taxon>Nematocera</taxon>
        <taxon>Culicoidea</taxon>
        <taxon>Culicidae</taxon>
        <taxon>Anophelinae</taxon>
        <taxon>Anopheles</taxon>
    </lineage>
</organism>
<dbReference type="PROSITE" id="PS00028">
    <property type="entry name" value="ZINC_FINGER_C2H2_1"/>
    <property type="match status" value="2"/>
</dbReference>
<evidence type="ECO:0000256" key="1">
    <source>
        <dbReference type="PROSITE-ProRule" id="PRU00042"/>
    </source>
</evidence>
<dbReference type="InterPro" id="IPR036236">
    <property type="entry name" value="Znf_C2H2_sf"/>
</dbReference>
<dbReference type="EnsemblMetazoa" id="ADIR014721-RA">
    <property type="protein sequence ID" value="ADIR014721-PA"/>
    <property type="gene ID" value="ADIR014721"/>
</dbReference>
<dbReference type="Proteomes" id="UP000075884">
    <property type="component" value="Unassembled WGS sequence"/>
</dbReference>
<keyword evidence="1" id="KW-0862">Zinc</keyword>
<keyword evidence="4" id="KW-1185">Reference proteome</keyword>
<dbReference type="SMART" id="SM00355">
    <property type="entry name" value="ZnF_C2H2"/>
    <property type="match status" value="2"/>
</dbReference>
<reference evidence="3" key="2">
    <citation type="submission" date="2020-05" db="UniProtKB">
        <authorList>
            <consortium name="EnsemblMetazoa"/>
        </authorList>
    </citation>
    <scope>IDENTIFICATION</scope>
    <source>
        <strain evidence="3">WRAIR2</strain>
    </source>
</reference>